<keyword evidence="8 11" id="KW-1133">Transmembrane helix</keyword>
<dbReference type="GO" id="GO:0016763">
    <property type="term" value="F:pentosyltransferase activity"/>
    <property type="evidence" value="ECO:0007669"/>
    <property type="project" value="InterPro"/>
</dbReference>
<dbReference type="Gene3D" id="1.10.3810.10">
    <property type="entry name" value="Biosynthetic peptidoglycan transglycosylase-like"/>
    <property type="match status" value="1"/>
</dbReference>
<dbReference type="InterPro" id="IPR036950">
    <property type="entry name" value="PBP_transglycosylase"/>
</dbReference>
<dbReference type="PANTHER" id="PTHR30400:SF0">
    <property type="entry name" value="BIOSYNTHETIC PEPTIDOGLYCAN TRANSGLYCOSYLASE"/>
    <property type="match status" value="1"/>
</dbReference>
<feature type="domain" description="Glycosyl transferase family 51" evidence="12">
    <location>
        <begin position="53"/>
        <end position="218"/>
    </location>
</feature>
<evidence type="ECO:0000256" key="3">
    <source>
        <dbReference type="ARBA" id="ARBA00022676"/>
    </source>
</evidence>
<keyword evidence="4 11" id="KW-0808">Transferase</keyword>
<name>A0A9D9HLP0_9BACT</name>
<evidence type="ECO:0000256" key="11">
    <source>
        <dbReference type="HAMAP-Rule" id="MF_00766"/>
    </source>
</evidence>
<keyword evidence="7 11" id="KW-0573">Peptidoglycan synthesis</keyword>
<evidence type="ECO:0000256" key="6">
    <source>
        <dbReference type="ARBA" id="ARBA00022960"/>
    </source>
</evidence>
<dbReference type="GO" id="GO:0009274">
    <property type="term" value="C:peptidoglycan-based cell wall"/>
    <property type="evidence" value="ECO:0007669"/>
    <property type="project" value="InterPro"/>
</dbReference>
<reference evidence="13" key="2">
    <citation type="journal article" date="2021" name="PeerJ">
        <title>Extensive microbial diversity within the chicken gut microbiome revealed by metagenomics and culture.</title>
        <authorList>
            <person name="Gilroy R."/>
            <person name="Ravi A."/>
            <person name="Getino M."/>
            <person name="Pursley I."/>
            <person name="Horton D.L."/>
            <person name="Alikhan N.F."/>
            <person name="Baker D."/>
            <person name="Gharbi K."/>
            <person name="Hall N."/>
            <person name="Watson M."/>
            <person name="Adriaenssens E.M."/>
            <person name="Foster-Nyarko E."/>
            <person name="Jarju S."/>
            <person name="Secka A."/>
            <person name="Antonio M."/>
            <person name="Oren A."/>
            <person name="Chaudhuri R.R."/>
            <person name="La Ragione R."/>
            <person name="Hildebrand F."/>
            <person name="Pallen M.J."/>
        </authorList>
    </citation>
    <scope>NUCLEOTIDE SEQUENCE</scope>
    <source>
        <strain evidence="13">B1-3475</strain>
    </source>
</reference>
<comment type="function">
    <text evidence="11">Peptidoglycan polymerase that catalyzes glycan chain elongation from lipid-linked precursors.</text>
</comment>
<dbReference type="InterPro" id="IPR001264">
    <property type="entry name" value="Glyco_trans_51"/>
</dbReference>
<comment type="catalytic activity">
    <reaction evidence="11">
        <text>[GlcNAc-(1-&gt;4)-Mur2Ac(oyl-L-Ala-gamma-D-Glu-L-Lys-D-Ala-D-Ala)](n)-di-trans,octa-cis-undecaprenyl diphosphate + beta-D-GlcNAc-(1-&gt;4)-Mur2Ac(oyl-L-Ala-gamma-D-Glu-L-Lys-D-Ala-D-Ala)-di-trans,octa-cis-undecaprenyl diphosphate = [GlcNAc-(1-&gt;4)-Mur2Ac(oyl-L-Ala-gamma-D-Glu-L-Lys-D-Ala-D-Ala)](n+1)-di-trans,octa-cis-undecaprenyl diphosphate + di-trans,octa-cis-undecaprenyl diphosphate + H(+)</text>
        <dbReference type="Rhea" id="RHEA:23708"/>
        <dbReference type="Rhea" id="RHEA-COMP:9602"/>
        <dbReference type="Rhea" id="RHEA-COMP:9603"/>
        <dbReference type="ChEBI" id="CHEBI:15378"/>
        <dbReference type="ChEBI" id="CHEBI:58405"/>
        <dbReference type="ChEBI" id="CHEBI:60033"/>
        <dbReference type="ChEBI" id="CHEBI:78435"/>
        <dbReference type="EC" id="2.4.99.28"/>
    </reaction>
</comment>
<dbReference type="GO" id="GO:0009252">
    <property type="term" value="P:peptidoglycan biosynthetic process"/>
    <property type="evidence" value="ECO:0007669"/>
    <property type="project" value="UniProtKB-UniRule"/>
</dbReference>
<protein>
    <recommendedName>
        <fullName evidence="11">Biosynthetic peptidoglycan transglycosylase</fullName>
        <ecNumber evidence="11">2.4.99.28</ecNumber>
    </recommendedName>
    <alternativeName>
        <fullName evidence="11">Glycan polymerase</fullName>
    </alternativeName>
    <alternativeName>
        <fullName evidence="11">Peptidoglycan glycosyltransferase MtgA</fullName>
        <shortName evidence="11">PGT</shortName>
    </alternativeName>
</protein>
<evidence type="ECO:0000256" key="4">
    <source>
        <dbReference type="ARBA" id="ARBA00022679"/>
    </source>
</evidence>
<evidence type="ECO:0000259" key="12">
    <source>
        <dbReference type="Pfam" id="PF00912"/>
    </source>
</evidence>
<reference evidence="13" key="1">
    <citation type="submission" date="2020-10" db="EMBL/GenBank/DDBJ databases">
        <authorList>
            <person name="Gilroy R."/>
        </authorList>
    </citation>
    <scope>NUCLEOTIDE SEQUENCE</scope>
    <source>
        <strain evidence="13">B1-3475</strain>
    </source>
</reference>
<dbReference type="GO" id="GO:0008955">
    <property type="term" value="F:peptidoglycan glycosyltransferase activity"/>
    <property type="evidence" value="ECO:0007669"/>
    <property type="project" value="UniProtKB-UniRule"/>
</dbReference>
<evidence type="ECO:0000313" key="14">
    <source>
        <dbReference type="Proteomes" id="UP000823617"/>
    </source>
</evidence>
<dbReference type="HAMAP" id="MF_00766">
    <property type="entry name" value="PGT_MtgA"/>
    <property type="match status" value="1"/>
</dbReference>
<keyword evidence="3 11" id="KW-0328">Glycosyltransferase</keyword>
<keyword evidence="1 11" id="KW-1003">Cell membrane</keyword>
<evidence type="ECO:0000256" key="5">
    <source>
        <dbReference type="ARBA" id="ARBA00022692"/>
    </source>
</evidence>
<comment type="pathway">
    <text evidence="11">Cell wall biogenesis; peptidoglycan biosynthesis.</text>
</comment>
<dbReference type="InterPro" id="IPR023346">
    <property type="entry name" value="Lysozyme-like_dom_sf"/>
</dbReference>
<sequence>MMAKKILKILFLYIPLGLIVLSLVLVILYRWVPVTYTPLMLKRSIQNAGDKDYRNTRIWTDLENISPNVIRAVIASEDSRFMQHHGFDFEELKKMMKEHESRGKKIRGCSTISQQTAKNCFTFGGHSWFRKGVEAYYTVLIELLWSKERIMEVYLNVIETGKGLFGVEAASLKYFKRHASDLTLRQAAQIVCVLPNPLVRTPASVASKMPRRLATTIRRASGTSASLKRQ</sequence>
<keyword evidence="10 11" id="KW-0961">Cell wall biogenesis/degradation</keyword>
<dbReference type="AlphaFoldDB" id="A0A9D9HLP0"/>
<comment type="subcellular location">
    <subcellularLocation>
        <location evidence="11">Cell membrane</location>
        <topology evidence="11">Single-pass membrane protein</topology>
    </subcellularLocation>
</comment>
<evidence type="ECO:0000256" key="8">
    <source>
        <dbReference type="ARBA" id="ARBA00022989"/>
    </source>
</evidence>
<evidence type="ECO:0000256" key="9">
    <source>
        <dbReference type="ARBA" id="ARBA00023136"/>
    </source>
</evidence>
<dbReference type="EC" id="2.4.99.28" evidence="11"/>
<dbReference type="GO" id="GO:0071555">
    <property type="term" value="P:cell wall organization"/>
    <property type="evidence" value="ECO:0007669"/>
    <property type="project" value="UniProtKB-KW"/>
</dbReference>
<feature type="transmembrane region" description="Helical" evidence="11">
    <location>
        <begin position="12"/>
        <end position="32"/>
    </location>
</feature>
<keyword evidence="6 11" id="KW-0133">Cell shape</keyword>
<gene>
    <name evidence="11 13" type="primary">mtgA</name>
    <name evidence="13" type="ORF">IAC08_06995</name>
</gene>
<comment type="caution">
    <text evidence="13">The sequence shown here is derived from an EMBL/GenBank/DDBJ whole genome shotgun (WGS) entry which is preliminary data.</text>
</comment>
<dbReference type="NCBIfam" id="TIGR02070">
    <property type="entry name" value="mono_pep_trsgly"/>
    <property type="match status" value="1"/>
</dbReference>
<keyword evidence="5 11" id="KW-0812">Transmembrane</keyword>
<evidence type="ECO:0000256" key="10">
    <source>
        <dbReference type="ARBA" id="ARBA00023316"/>
    </source>
</evidence>
<evidence type="ECO:0000256" key="2">
    <source>
        <dbReference type="ARBA" id="ARBA00022519"/>
    </source>
</evidence>
<dbReference type="Proteomes" id="UP000823617">
    <property type="component" value="Unassembled WGS sequence"/>
</dbReference>
<keyword evidence="9 11" id="KW-0472">Membrane</keyword>
<dbReference type="InterPro" id="IPR011812">
    <property type="entry name" value="Pep_trsgly"/>
</dbReference>
<dbReference type="GO" id="GO:0005886">
    <property type="term" value="C:plasma membrane"/>
    <property type="evidence" value="ECO:0007669"/>
    <property type="project" value="UniProtKB-SubCell"/>
</dbReference>
<keyword evidence="2" id="KW-0997">Cell inner membrane</keyword>
<dbReference type="PANTHER" id="PTHR30400">
    <property type="entry name" value="MONOFUNCTIONAL BIOSYNTHETIC PEPTIDOGLYCAN TRANSGLYCOSYLASE"/>
    <property type="match status" value="1"/>
</dbReference>
<evidence type="ECO:0000313" key="13">
    <source>
        <dbReference type="EMBL" id="MBO8456132.1"/>
    </source>
</evidence>
<dbReference type="GO" id="GO:0008360">
    <property type="term" value="P:regulation of cell shape"/>
    <property type="evidence" value="ECO:0007669"/>
    <property type="project" value="UniProtKB-KW"/>
</dbReference>
<dbReference type="SUPFAM" id="SSF53955">
    <property type="entry name" value="Lysozyme-like"/>
    <property type="match status" value="1"/>
</dbReference>
<comment type="similarity">
    <text evidence="11">Belongs to the glycosyltransferase 51 family.</text>
</comment>
<evidence type="ECO:0000256" key="1">
    <source>
        <dbReference type="ARBA" id="ARBA00022475"/>
    </source>
</evidence>
<evidence type="ECO:0000256" key="7">
    <source>
        <dbReference type="ARBA" id="ARBA00022984"/>
    </source>
</evidence>
<dbReference type="Pfam" id="PF00912">
    <property type="entry name" value="Transgly"/>
    <property type="match status" value="1"/>
</dbReference>
<organism evidence="13 14">
    <name type="scientific">Candidatus Cryptobacteroides intestinigallinarum</name>
    <dbReference type="NCBI Taxonomy" id="2840767"/>
    <lineage>
        <taxon>Bacteria</taxon>
        <taxon>Pseudomonadati</taxon>
        <taxon>Bacteroidota</taxon>
        <taxon>Bacteroidia</taxon>
        <taxon>Bacteroidales</taxon>
        <taxon>Candidatus Cryptobacteroides</taxon>
    </lineage>
</organism>
<proteinExistence type="inferred from homology"/>
<accession>A0A9D9HLP0</accession>
<dbReference type="EMBL" id="JADIMK010000073">
    <property type="protein sequence ID" value="MBO8456132.1"/>
    <property type="molecule type" value="Genomic_DNA"/>
</dbReference>